<dbReference type="PANTHER" id="PTHR31585">
    <property type="entry name" value="FOLATE-BIOPTERIN TRANSPORTER 1, CHLOROPLASTIC"/>
    <property type="match status" value="1"/>
</dbReference>
<sequence>MATWRSHRASEERRPSSLPFPRSSYLSAPGLEGPLSPSPSSCSTAAAAPSPRSERGQKSFASGACAPASAPPAPPPLLAAASPAHDESARVPGWCRRLSRLSPARLWDFVKGVKQETGLHFTLLMLSTYVGLKGFLYIMATDSLLPYMKALGYDGLVYQRTLTLAYVPWGMKGLIGSLSDALPIAGYHKRAYMLLASLAGVSSLVCLLFLSDWTAHHAAWVVGVLFFGVHLQIATVDLMCEGMYSQVMAARPHVGGNLVTFVNACTTVGAFLGRLVVGPVSDRFGAHPLFLLALPVALQSLLPVGLNYLHEERVSPGCALLTDKVREQKKVFFVAVAVAACASGVAAISLLGDKNMTYILPYCGCASLALIVLCVVCLPPQLAKCNIFFFADRILHISISGALDFFYTAAPACVPDGPHFDYTYYSTYTAMAGTLATWVGLVFFQVALSSWSYRSIFWLTSAVRILASLFDYVLATRLNLRLGIPDKLMYLLGDAIILSVIGALSHMAGVILTSRLCPRHMESTVYAILAGISNFGHSVSILLGIRAIKAANITTTAREGDACNFENLPILIILAHCLLPMLSVPLALFLLPGTPMDEPLDDCDAGGFCGRRADRDPNKRGAAPEEAAGLPGSDERPETRRRKKGRAESHPTPCSETELIAVPAGRGNRAKGARSQHRLGHYAIPTEDYADEDEEEVAGQPAAFFATEGRLPEASAGAGGRGREAERQRGAAAGVPFATLPALGPDREDRSMPDAIGVSAFLPLPRRDSDWSAEAPEEQRVDIAPPGRRRSRGARGCQGGGDSACSSEEASDSVHTSASSFLAASSEAEKDAERGGRRGGAAASRDAAGRGTSLCHAAAVEHSCAPPRGESPVPRESSPFSTRSTGAEGASQVLVLGDDVSVLDLLSAADEEVGRVCVGPDATTAASLAVAEATDIMYKLTAGLPAPSHATPDSRSTDTPPTRASFAASSATNSDIDLYSPATLVTPGRSTPSPSSGSLSLLSAHVLLPAESSAATSAVAASSASPASSSFPSSFHSASSSSAGGTTSACGSARGRSVRAPSDERELEIPLAAGSECGNGSGSGAARERGASASLPCAATRGGQSPSEGGGAPAVVHSAFGAGRAPVTLAGFPQWTSRGGPAVEETRPQIVGCSVEQREESLESAQWRRSPRRK</sequence>
<comment type="caution">
    <text evidence="9">The sequence shown here is derived from an EMBL/GenBank/DDBJ whole genome shotgun (WGS) entry which is preliminary data.</text>
</comment>
<evidence type="ECO:0000313" key="10">
    <source>
        <dbReference type="Proteomes" id="UP000224006"/>
    </source>
</evidence>
<feature type="region of interest" description="Disordered" evidence="7">
    <location>
        <begin position="703"/>
        <end position="892"/>
    </location>
</feature>
<keyword evidence="10" id="KW-1185">Reference proteome</keyword>
<feature type="transmembrane region" description="Helical" evidence="8">
    <location>
        <begin position="160"/>
        <end position="179"/>
    </location>
</feature>
<dbReference type="GO" id="GO:0016020">
    <property type="term" value="C:membrane"/>
    <property type="evidence" value="ECO:0007669"/>
    <property type="project" value="UniProtKB-SubCell"/>
</dbReference>
<evidence type="ECO:0000256" key="2">
    <source>
        <dbReference type="ARBA" id="ARBA00007015"/>
    </source>
</evidence>
<feature type="transmembrane region" description="Helical" evidence="8">
    <location>
        <begin position="456"/>
        <end position="475"/>
    </location>
</feature>
<evidence type="ECO:0000256" key="6">
    <source>
        <dbReference type="ARBA" id="ARBA00023136"/>
    </source>
</evidence>
<feature type="transmembrane region" description="Helical" evidence="8">
    <location>
        <begin position="121"/>
        <end position="140"/>
    </location>
</feature>
<feature type="region of interest" description="Disordered" evidence="7">
    <location>
        <begin position="1026"/>
        <end position="1116"/>
    </location>
</feature>
<keyword evidence="3" id="KW-0813">Transport</keyword>
<feature type="transmembrane region" description="Helical" evidence="8">
    <location>
        <begin position="217"/>
        <end position="238"/>
    </location>
</feature>
<evidence type="ECO:0000313" key="9">
    <source>
        <dbReference type="EMBL" id="PFH37999.1"/>
    </source>
</evidence>
<feature type="transmembrane region" description="Helical" evidence="8">
    <location>
        <begin position="191"/>
        <end position="211"/>
    </location>
</feature>
<accession>A0A2A9MJB0</accession>
<dbReference type="NCBIfam" id="TIGR00788">
    <property type="entry name" value="fbt"/>
    <property type="match status" value="1"/>
</dbReference>
<evidence type="ECO:0000256" key="7">
    <source>
        <dbReference type="SAM" id="MobiDB-lite"/>
    </source>
</evidence>
<feature type="region of interest" description="Disordered" evidence="7">
    <location>
        <begin position="1"/>
        <end position="68"/>
    </location>
</feature>
<dbReference type="Gene3D" id="1.20.1250.20">
    <property type="entry name" value="MFS general substrate transporter like domains"/>
    <property type="match status" value="1"/>
</dbReference>
<comment type="similarity">
    <text evidence="2">Belongs to the major facilitator superfamily. Folate-biopterin transporter (TC 2.A.71) family.</text>
</comment>
<evidence type="ECO:0000256" key="1">
    <source>
        <dbReference type="ARBA" id="ARBA00004141"/>
    </source>
</evidence>
<evidence type="ECO:0000256" key="8">
    <source>
        <dbReference type="SAM" id="Phobius"/>
    </source>
</evidence>
<feature type="transmembrane region" description="Helical" evidence="8">
    <location>
        <begin position="358"/>
        <end position="378"/>
    </location>
</feature>
<feature type="transmembrane region" description="Helical" evidence="8">
    <location>
        <begin position="422"/>
        <end position="444"/>
    </location>
</feature>
<dbReference type="Pfam" id="PF03092">
    <property type="entry name" value="BT1"/>
    <property type="match status" value="1"/>
</dbReference>
<evidence type="ECO:0000256" key="5">
    <source>
        <dbReference type="ARBA" id="ARBA00022989"/>
    </source>
</evidence>
<proteinExistence type="inferred from homology"/>
<feature type="compositionally biased region" description="Low complexity" evidence="7">
    <location>
        <begin position="840"/>
        <end position="851"/>
    </location>
</feature>
<feature type="transmembrane region" description="Helical" evidence="8">
    <location>
        <begin position="495"/>
        <end position="513"/>
    </location>
</feature>
<keyword evidence="6 8" id="KW-0472">Membrane</keyword>
<evidence type="ECO:0000256" key="4">
    <source>
        <dbReference type="ARBA" id="ARBA00022692"/>
    </source>
</evidence>
<protein>
    <submittedName>
        <fullName evidence="9">Folate/biopterin transporter subfamily protein</fullName>
    </submittedName>
</protein>
<feature type="region of interest" description="Disordered" evidence="7">
    <location>
        <begin position="1155"/>
        <end position="1174"/>
    </location>
</feature>
<dbReference type="AlphaFoldDB" id="A0A2A9MJB0"/>
<feature type="region of interest" description="Disordered" evidence="7">
    <location>
        <begin position="613"/>
        <end position="658"/>
    </location>
</feature>
<dbReference type="SUPFAM" id="SSF103473">
    <property type="entry name" value="MFS general substrate transporter"/>
    <property type="match status" value="2"/>
</dbReference>
<feature type="transmembrane region" description="Helical" evidence="8">
    <location>
        <begin position="568"/>
        <end position="591"/>
    </location>
</feature>
<keyword evidence="4 8" id="KW-0812">Transmembrane</keyword>
<feature type="transmembrane region" description="Helical" evidence="8">
    <location>
        <begin position="258"/>
        <end position="277"/>
    </location>
</feature>
<feature type="region of interest" description="Disordered" evidence="7">
    <location>
        <begin position="945"/>
        <end position="970"/>
    </location>
</feature>
<organism evidence="9 10">
    <name type="scientific">Besnoitia besnoiti</name>
    <name type="common">Apicomplexan protozoan</name>
    <dbReference type="NCBI Taxonomy" id="94643"/>
    <lineage>
        <taxon>Eukaryota</taxon>
        <taxon>Sar</taxon>
        <taxon>Alveolata</taxon>
        <taxon>Apicomplexa</taxon>
        <taxon>Conoidasida</taxon>
        <taxon>Coccidia</taxon>
        <taxon>Eucoccidiorida</taxon>
        <taxon>Eimeriorina</taxon>
        <taxon>Sarcocystidae</taxon>
        <taxon>Besnoitia</taxon>
    </lineage>
</organism>
<dbReference type="PANTHER" id="PTHR31585:SF51">
    <property type="entry name" value="TRANSPORTER, PUTATIVE-RELATED"/>
    <property type="match status" value="1"/>
</dbReference>
<dbReference type="EMBL" id="NWUJ01000001">
    <property type="protein sequence ID" value="PFH37999.1"/>
    <property type="molecule type" value="Genomic_DNA"/>
</dbReference>
<dbReference type="Proteomes" id="UP000224006">
    <property type="component" value="Chromosome I"/>
</dbReference>
<feature type="compositionally biased region" description="Low complexity" evidence="7">
    <location>
        <begin position="1026"/>
        <end position="1053"/>
    </location>
</feature>
<dbReference type="GeneID" id="40305403"/>
<dbReference type="InterPro" id="IPR036259">
    <property type="entry name" value="MFS_trans_sf"/>
</dbReference>
<feature type="compositionally biased region" description="Low complexity" evidence="7">
    <location>
        <begin position="817"/>
        <end position="826"/>
    </location>
</feature>
<feature type="compositionally biased region" description="Low complexity" evidence="7">
    <location>
        <begin position="16"/>
        <end position="51"/>
    </location>
</feature>
<dbReference type="RefSeq" id="XP_029222008.1">
    <property type="nucleotide sequence ID" value="XM_029359095.1"/>
</dbReference>
<dbReference type="STRING" id="94643.A0A2A9MJB0"/>
<feature type="compositionally biased region" description="Basic and acidic residues" evidence="7">
    <location>
        <begin position="827"/>
        <end position="836"/>
    </location>
</feature>
<keyword evidence="5 8" id="KW-1133">Transmembrane helix</keyword>
<dbReference type="VEuPathDB" id="ToxoDB:BESB_003400"/>
<evidence type="ECO:0000256" key="3">
    <source>
        <dbReference type="ARBA" id="ARBA00022448"/>
    </source>
</evidence>
<name>A0A2A9MJB0_BESBE</name>
<reference evidence="9 10" key="1">
    <citation type="submission" date="2017-09" db="EMBL/GenBank/DDBJ databases">
        <title>Genome sequencing of Besnoitia besnoiti strain Bb-Ger1.</title>
        <authorList>
            <person name="Schares G."/>
            <person name="Venepally P."/>
            <person name="Lorenzi H.A."/>
        </authorList>
    </citation>
    <scope>NUCLEOTIDE SEQUENCE [LARGE SCALE GENOMIC DNA]</scope>
    <source>
        <strain evidence="9 10">Bb-Ger1</strain>
    </source>
</reference>
<comment type="subcellular location">
    <subcellularLocation>
        <location evidence="1">Membrane</location>
        <topology evidence="1">Multi-pass membrane protein</topology>
    </subcellularLocation>
</comment>
<dbReference type="OrthoDB" id="754047at2759"/>
<dbReference type="KEGG" id="bbes:BESB_003400"/>
<dbReference type="InterPro" id="IPR004324">
    <property type="entry name" value="FBT"/>
</dbReference>
<feature type="compositionally biased region" description="Low complexity" evidence="7">
    <location>
        <begin position="951"/>
        <end position="963"/>
    </location>
</feature>
<dbReference type="InterPro" id="IPR039309">
    <property type="entry name" value="BT1"/>
</dbReference>
<feature type="transmembrane region" description="Helical" evidence="8">
    <location>
        <begin position="525"/>
        <end position="548"/>
    </location>
</feature>
<feature type="compositionally biased region" description="Basic and acidic residues" evidence="7">
    <location>
        <begin position="613"/>
        <end position="623"/>
    </location>
</feature>
<feature type="transmembrane region" description="Helical" evidence="8">
    <location>
        <begin position="289"/>
        <end position="310"/>
    </location>
</feature>
<feature type="transmembrane region" description="Helical" evidence="8">
    <location>
        <begin position="331"/>
        <end position="352"/>
    </location>
</feature>
<gene>
    <name evidence="9" type="ORF">BESB_003400</name>
</gene>